<comment type="cofactor">
    <cofactor evidence="3">
        <name>Zn(2+)</name>
        <dbReference type="ChEBI" id="CHEBI:29105"/>
    </cofactor>
    <text evidence="3">Binds 1 divalent metal cation per subunit.</text>
</comment>
<dbReference type="PRINTS" id="PR01790">
    <property type="entry name" value="SMP30FAMILY"/>
</dbReference>
<accession>A0A2P9HJG9</accession>
<evidence type="ECO:0000256" key="3">
    <source>
        <dbReference type="PIRSR" id="PIRSR605511-2"/>
    </source>
</evidence>
<dbReference type="EMBL" id="OOFM01000004">
    <property type="protein sequence ID" value="SPL64123.1"/>
    <property type="molecule type" value="Genomic_DNA"/>
</dbReference>
<dbReference type="SUPFAM" id="SSF63829">
    <property type="entry name" value="Calcium-dependent phosphotriesterase"/>
    <property type="match status" value="1"/>
</dbReference>
<dbReference type="InterPro" id="IPR051262">
    <property type="entry name" value="SMP-30/CGR1_Lactonase"/>
</dbReference>
<keyword evidence="3" id="KW-0479">Metal-binding</keyword>
<dbReference type="Pfam" id="PF08450">
    <property type="entry name" value="SGL"/>
    <property type="match status" value="1"/>
</dbReference>
<dbReference type="PANTHER" id="PTHR47572:SF4">
    <property type="entry name" value="LACTONASE DRP35"/>
    <property type="match status" value="1"/>
</dbReference>
<gene>
    <name evidence="5" type="ORF">OHAE_4055</name>
</gene>
<dbReference type="Gene3D" id="2.120.10.30">
    <property type="entry name" value="TolB, C-terminal domain"/>
    <property type="match status" value="1"/>
</dbReference>
<feature type="domain" description="SMP-30/Gluconolactonase/LRE-like region" evidence="4">
    <location>
        <begin position="34"/>
        <end position="294"/>
    </location>
</feature>
<feature type="binding site" evidence="3">
    <location>
        <position position="150"/>
    </location>
    <ligand>
        <name>substrate</name>
    </ligand>
</feature>
<feature type="binding site" evidence="3">
    <location>
        <position position="184"/>
    </location>
    <ligand>
        <name>a divalent metal cation</name>
        <dbReference type="ChEBI" id="CHEBI:60240"/>
    </ligand>
</feature>
<evidence type="ECO:0000256" key="2">
    <source>
        <dbReference type="PIRSR" id="PIRSR605511-1"/>
    </source>
</evidence>
<proteinExistence type="predicted"/>
<keyword evidence="1 5" id="KW-0378">Hydrolase</keyword>
<dbReference type="Proteomes" id="UP000246073">
    <property type="component" value="Unassembled WGS sequence"/>
</dbReference>
<dbReference type="GO" id="GO:0004341">
    <property type="term" value="F:gluconolactonase activity"/>
    <property type="evidence" value="ECO:0007669"/>
    <property type="project" value="UniProtKB-EC"/>
</dbReference>
<reference evidence="6" key="1">
    <citation type="submission" date="2017-12" db="EMBL/GenBank/DDBJ databases">
        <authorList>
            <person name="Diaz M."/>
        </authorList>
    </citation>
    <scope>NUCLEOTIDE SEQUENCE [LARGE SCALE GENOMIC DNA]</scope>
    <source>
        <strain evidence="6">FI11154</strain>
    </source>
</reference>
<organism evidence="5 6">
    <name type="scientific">Ochrobactrum soli</name>
    <dbReference type="NCBI Taxonomy" id="2448455"/>
    <lineage>
        <taxon>Bacteria</taxon>
        <taxon>Pseudomonadati</taxon>
        <taxon>Pseudomonadota</taxon>
        <taxon>Alphaproteobacteria</taxon>
        <taxon>Hyphomicrobiales</taxon>
        <taxon>Brucellaceae</taxon>
        <taxon>Brucella/Ochrobactrum group</taxon>
        <taxon>Ochrobactrum</taxon>
    </lineage>
</organism>
<sequence>MSQTVSIYEIHDERFKQMIVPSADLDELYSGCRWAEGPVWFNDLNCLLWSDIPNQRILRWVSGSEVGGGVSVFRNPSNFSNGNTRDREGRLVTCEHGGRRVTRTEPDGSITVLADSYQGKKLNAPNDVIVRSDGTVWFTDPTYGILADYEGYKSDPEQPTRNVYRLDPKTGEIDSVVTDFHQPNGLAFSPDETKLYVADSAYSHDENAPRHIRVFDVVDGGKRVTGGGIFCTIDNGLPDGFRFDTDGNLWTSAGDGVHCFSPEGTLLGKIKTPQTVANVTFGGARRNRLFITATKSLYAVYLTVTGAQYP</sequence>
<evidence type="ECO:0000259" key="4">
    <source>
        <dbReference type="Pfam" id="PF08450"/>
    </source>
</evidence>
<protein>
    <submittedName>
        <fullName evidence="5">Gluconolactonase</fullName>
        <ecNumber evidence="5">3.1.1.17</ecNumber>
    </submittedName>
</protein>
<dbReference type="EC" id="3.1.1.17" evidence="5"/>
<evidence type="ECO:0000313" key="6">
    <source>
        <dbReference type="Proteomes" id="UP000246073"/>
    </source>
</evidence>
<name>A0A2P9HJG9_9HYPH</name>
<dbReference type="GO" id="GO:0046872">
    <property type="term" value="F:metal ion binding"/>
    <property type="evidence" value="ECO:0007669"/>
    <property type="project" value="UniProtKB-KW"/>
</dbReference>
<keyword evidence="3" id="KW-0862">Zinc</keyword>
<feature type="active site" description="Proton donor/acceptor" evidence="2">
    <location>
        <position position="239"/>
    </location>
</feature>
<dbReference type="InterPro" id="IPR013658">
    <property type="entry name" value="SGL"/>
</dbReference>
<feature type="binding site" evidence="3">
    <location>
        <position position="36"/>
    </location>
    <ligand>
        <name>a divalent metal cation</name>
        <dbReference type="ChEBI" id="CHEBI:60240"/>
    </ligand>
</feature>
<dbReference type="AlphaFoldDB" id="A0A2P9HJG9"/>
<feature type="binding site" evidence="3">
    <location>
        <position position="239"/>
    </location>
    <ligand>
        <name>a divalent metal cation</name>
        <dbReference type="ChEBI" id="CHEBI:60240"/>
    </ligand>
</feature>
<dbReference type="PANTHER" id="PTHR47572">
    <property type="entry name" value="LIPOPROTEIN-RELATED"/>
    <property type="match status" value="1"/>
</dbReference>
<evidence type="ECO:0000256" key="1">
    <source>
        <dbReference type="ARBA" id="ARBA00022801"/>
    </source>
</evidence>
<dbReference type="InterPro" id="IPR011042">
    <property type="entry name" value="6-blade_b-propeller_TolB-like"/>
</dbReference>
<dbReference type="InterPro" id="IPR005511">
    <property type="entry name" value="SMP-30"/>
</dbReference>
<evidence type="ECO:0000313" key="5">
    <source>
        <dbReference type="EMBL" id="SPL64123.1"/>
    </source>
</evidence>
<feature type="binding site" evidence="3">
    <location>
        <position position="126"/>
    </location>
    <ligand>
        <name>substrate</name>
    </ligand>
</feature>